<feature type="compositionally biased region" description="Low complexity" evidence="2">
    <location>
        <begin position="592"/>
        <end position="608"/>
    </location>
</feature>
<dbReference type="EMBL" id="NAJO01000002">
    <property type="protein sequence ID" value="OQO14493.1"/>
    <property type="molecule type" value="Genomic_DNA"/>
</dbReference>
<feature type="compositionally biased region" description="Pro residues" evidence="2">
    <location>
        <begin position="532"/>
        <end position="552"/>
    </location>
</feature>
<feature type="region of interest" description="Disordered" evidence="2">
    <location>
        <begin position="491"/>
        <end position="674"/>
    </location>
</feature>
<evidence type="ECO:0000256" key="1">
    <source>
        <dbReference type="PROSITE-ProRule" id="PRU00723"/>
    </source>
</evidence>
<feature type="domain" description="C3H1-type" evidence="3">
    <location>
        <begin position="434"/>
        <end position="462"/>
    </location>
</feature>
<dbReference type="GO" id="GO:0008270">
    <property type="term" value="F:zinc ion binding"/>
    <property type="evidence" value="ECO:0007669"/>
    <property type="project" value="UniProtKB-KW"/>
</dbReference>
<dbReference type="InParanoid" id="A0A1V8TT32"/>
<feature type="region of interest" description="Disordered" evidence="2">
    <location>
        <begin position="387"/>
        <end position="406"/>
    </location>
</feature>
<feature type="compositionally biased region" description="Gly residues" evidence="2">
    <location>
        <begin position="1025"/>
        <end position="1044"/>
    </location>
</feature>
<keyword evidence="5" id="KW-1185">Reference proteome</keyword>
<dbReference type="InterPro" id="IPR036465">
    <property type="entry name" value="vWFA_dom_sf"/>
</dbReference>
<evidence type="ECO:0000256" key="2">
    <source>
        <dbReference type="SAM" id="MobiDB-lite"/>
    </source>
</evidence>
<dbReference type="SUPFAM" id="SSF53300">
    <property type="entry name" value="vWA-like"/>
    <property type="match status" value="1"/>
</dbReference>
<keyword evidence="1" id="KW-0862">Zinc</keyword>
<name>A0A1V8TT32_9PEZI</name>
<protein>
    <recommendedName>
        <fullName evidence="3">C3H1-type domain-containing protein</fullName>
    </recommendedName>
</protein>
<feature type="zinc finger region" description="C3H1-type" evidence="1">
    <location>
        <begin position="434"/>
        <end position="462"/>
    </location>
</feature>
<feature type="compositionally biased region" description="Low complexity" evidence="2">
    <location>
        <begin position="361"/>
        <end position="371"/>
    </location>
</feature>
<sequence>MAACSNFDLLGLGNGDSIHINTPHRNGIPTMANNITGSDPLSLWERHEELKLAGVKRTVLLEEVITRYENLSLKHAELVREHDVQRTYTATAHAREQGLTENVKRLQYILNRDPFVLVLIDGDGMIFKESFLRDGEKGGRQAALILKDEVKKWFDRNIPDPPKDYKTVTRIYANVKGLADACVRAGLIDQASTFQDFTQGFTRGGSLFDWVDVGSGKDRADVKIIDNLKLHLYDYHCHQVLFGCSHDNGFARMLEIYMDDPEALARVTLLEGVPFEKELADLPFKTTRFPGLFRGDKINTTPPDLLTGQRGRQPSQLSAASGLFTPRMDTPASFISTPKIGDSLARHVGLPPLNTSRRAESSASSSLVSPTDSVDNLMLRDSWAAKAKRAANLPPPESAPRPIQGPADIVRRNRKGQRIDSSIEYESDAFNVVKKLKLCNQHYLMPDGCNKSHRCHHRHDYRPTDKEMKILRAVARETPCKRGTLASKLAAAQGAPGGAPTANYGSAPPPGGQQQYQAYPGQVSSRLAAGGQPPPGGAAPYPSSPYPAPLQPGRPQQGGYQSPAPGGYQQPPAQGAYGQQQYQRPPPPPPGQSTSPYPGQAPGQYGQAPPYPPDNSYGGGYGGAPPQGQQGYGAPPQGQQGYGAPQGGQQYGGQQQQYPPQGGAGGAGGAPHDIAGYTRQLEQAIQEKQLQQFYRPGDPRLPQIAQRAAQSIDRLCQAWRIQREIAVDIVRLALYDVIVFIDDSGSMSFEENGERIKDLQLIMQRVAFAATLFDDDGIDIRFMNDEEIPLNALSGIRGEQQINQILSTKKYKGLTPFGTKLREKVVDGIALPKLRQPRKPILIIGITDGQPAGENQNALIETIRYAMGATQNLGPGAIAFEFAQVGNDEKATQYLAKLDNDPQVGRMVDCTSNYENESAEMSRAQPPVDLTPDLWMLKLILGAIDPSYDTKDEKTSMAGGAPGGYGGAPPQQYGAPQGQYPPQQQGYRAPPQQGGYGQQPPQYGGQQQQQQGGQYGRPPPPQGQGQQGGYPGQAPQYGGGPPRY</sequence>
<dbReference type="STRING" id="1507870.A0A1V8TT32"/>
<feature type="region of interest" description="Disordered" evidence="2">
    <location>
        <begin position="948"/>
        <end position="1044"/>
    </location>
</feature>
<feature type="compositionally biased region" description="Low complexity" evidence="2">
    <location>
        <begin position="626"/>
        <end position="639"/>
    </location>
</feature>
<feature type="region of interest" description="Disordered" evidence="2">
    <location>
        <begin position="345"/>
        <end position="371"/>
    </location>
</feature>
<reference evidence="5" key="1">
    <citation type="submission" date="2017-03" db="EMBL/GenBank/DDBJ databases">
        <title>Genomes of endolithic fungi from Antarctica.</title>
        <authorList>
            <person name="Coleine C."/>
            <person name="Masonjones S."/>
            <person name="Stajich J.E."/>
        </authorList>
    </citation>
    <scope>NUCLEOTIDE SEQUENCE [LARGE SCALE GENOMIC DNA]</scope>
    <source>
        <strain evidence="5">CCFEE 5527</strain>
    </source>
</reference>
<feature type="region of interest" description="Disordered" evidence="2">
    <location>
        <begin position="294"/>
        <end position="316"/>
    </location>
</feature>
<dbReference type="Pfam" id="PF25540">
    <property type="entry name" value="DUF7923"/>
    <property type="match status" value="1"/>
</dbReference>
<feature type="compositionally biased region" description="Low complexity" evidence="2">
    <location>
        <begin position="652"/>
        <end position="661"/>
    </location>
</feature>
<organism evidence="4 5">
    <name type="scientific">Cryoendolithus antarcticus</name>
    <dbReference type="NCBI Taxonomy" id="1507870"/>
    <lineage>
        <taxon>Eukaryota</taxon>
        <taxon>Fungi</taxon>
        <taxon>Dikarya</taxon>
        <taxon>Ascomycota</taxon>
        <taxon>Pezizomycotina</taxon>
        <taxon>Dothideomycetes</taxon>
        <taxon>Dothideomycetidae</taxon>
        <taxon>Cladosporiales</taxon>
        <taxon>Cladosporiaceae</taxon>
        <taxon>Cryoendolithus</taxon>
    </lineage>
</organism>
<accession>A0A1V8TT32</accession>
<evidence type="ECO:0000259" key="3">
    <source>
        <dbReference type="PROSITE" id="PS50103"/>
    </source>
</evidence>
<gene>
    <name evidence="4" type="ORF">B0A48_01371</name>
</gene>
<proteinExistence type="predicted"/>
<dbReference type="PANTHER" id="PTHR34706:SF2">
    <property type="entry name" value="RFEF"/>
    <property type="match status" value="1"/>
</dbReference>
<comment type="caution">
    <text evidence="4">The sequence shown here is derived from an EMBL/GenBank/DDBJ whole genome shotgun (WGS) entry which is preliminary data.</text>
</comment>
<dbReference type="InterPro" id="IPR000571">
    <property type="entry name" value="Znf_CCCH"/>
</dbReference>
<evidence type="ECO:0000313" key="4">
    <source>
        <dbReference type="EMBL" id="OQO14493.1"/>
    </source>
</evidence>
<dbReference type="PROSITE" id="PS50103">
    <property type="entry name" value="ZF_C3H1"/>
    <property type="match status" value="1"/>
</dbReference>
<feature type="compositionally biased region" description="Low complexity" evidence="2">
    <location>
        <begin position="968"/>
        <end position="1012"/>
    </location>
</feature>
<feature type="compositionally biased region" description="Low complexity" evidence="2">
    <location>
        <begin position="491"/>
        <end position="531"/>
    </location>
</feature>
<dbReference type="InterPro" id="IPR057683">
    <property type="entry name" value="DUF7923"/>
</dbReference>
<dbReference type="AlphaFoldDB" id="A0A1V8TT32"/>
<keyword evidence="1" id="KW-0863">Zinc-finger</keyword>
<dbReference type="OrthoDB" id="3512845at2759"/>
<feature type="compositionally biased region" description="Low complexity" evidence="2">
    <location>
        <begin position="553"/>
        <end position="583"/>
    </location>
</feature>
<dbReference type="Proteomes" id="UP000192596">
    <property type="component" value="Unassembled WGS sequence"/>
</dbReference>
<feature type="compositionally biased region" description="Gly residues" evidence="2">
    <location>
        <begin position="640"/>
        <end position="651"/>
    </location>
</feature>
<keyword evidence="1" id="KW-0479">Metal-binding</keyword>
<evidence type="ECO:0000313" key="5">
    <source>
        <dbReference type="Proteomes" id="UP000192596"/>
    </source>
</evidence>
<dbReference type="PANTHER" id="PTHR34706">
    <property type="entry name" value="SLR1338 PROTEIN"/>
    <property type="match status" value="1"/>
</dbReference>